<organism evidence="1 2">
    <name type="scientific">Candidatus Desulfosporosinus infrequens</name>
    <dbReference type="NCBI Taxonomy" id="2043169"/>
    <lineage>
        <taxon>Bacteria</taxon>
        <taxon>Bacillati</taxon>
        <taxon>Bacillota</taxon>
        <taxon>Clostridia</taxon>
        <taxon>Eubacteriales</taxon>
        <taxon>Desulfitobacteriaceae</taxon>
        <taxon>Desulfosporosinus</taxon>
    </lineage>
</organism>
<accession>A0A2U3LGT3</accession>
<sequence>MKECGEMRQEREMTCENCAKHETLACSMACTVYDLTGWKQKWDCNNCKKYPDCDGKTCLDGEWFEAKGREDDAIEFISFDRLNGLLPTIESCTYKLIEELGELLQVIGKNNQMSGEKPRLKTGEGNPLRLIEEAFDVAQSAVTMIYTIADKWGISVEDQRILHEKKLISKGYFVEV</sequence>
<evidence type="ECO:0000313" key="2">
    <source>
        <dbReference type="Proteomes" id="UP000238916"/>
    </source>
</evidence>
<dbReference type="Proteomes" id="UP000238916">
    <property type="component" value="Unassembled WGS sequence"/>
</dbReference>
<reference evidence="2" key="1">
    <citation type="submission" date="2018-02" db="EMBL/GenBank/DDBJ databases">
        <authorList>
            <person name="Hausmann B."/>
        </authorList>
    </citation>
    <scope>NUCLEOTIDE SEQUENCE [LARGE SCALE GENOMIC DNA]</scope>
    <source>
        <strain evidence="2">Peat soil MAG SbF1</strain>
    </source>
</reference>
<evidence type="ECO:0000313" key="1">
    <source>
        <dbReference type="EMBL" id="SPF51167.1"/>
    </source>
</evidence>
<evidence type="ECO:0008006" key="3">
    <source>
        <dbReference type="Google" id="ProtNLM"/>
    </source>
</evidence>
<dbReference type="AlphaFoldDB" id="A0A2U3LGT3"/>
<protein>
    <recommendedName>
        <fullName evidence="3">MazG nucleotide pyrophosphohydrolase domain protein</fullName>
    </recommendedName>
</protein>
<proteinExistence type="predicted"/>
<name>A0A2U3LGT3_9FIRM</name>
<gene>
    <name evidence="1" type="ORF">SBF1_50051</name>
</gene>
<dbReference type="EMBL" id="OMOF01000445">
    <property type="protein sequence ID" value="SPF51167.1"/>
    <property type="molecule type" value="Genomic_DNA"/>
</dbReference>